<name>A0AAX3H3M5_CLODI</name>
<sequence length="33" mass="4040">MNMNYIKKMYKILRKDENNYVNTEKNSIKSSQL</sequence>
<evidence type="ECO:0000313" key="2">
    <source>
        <dbReference type="Proteomes" id="UP000346772"/>
    </source>
</evidence>
<protein>
    <submittedName>
        <fullName evidence="1">Uncharacterized protein</fullName>
    </submittedName>
</protein>
<reference evidence="1 2" key="1">
    <citation type="submission" date="2019-02" db="EMBL/GenBank/DDBJ databases">
        <authorList>
            <consortium name="Pathogen Informatics"/>
        </authorList>
    </citation>
    <scope>NUCLEOTIDE SEQUENCE [LARGE SCALE GENOMIC DNA]</scope>
    <source>
        <strain evidence="1 2">078GUE027</strain>
    </source>
</reference>
<evidence type="ECO:0000313" key="1">
    <source>
        <dbReference type="EMBL" id="VFD55710.1"/>
    </source>
</evidence>
<proteinExistence type="predicted"/>
<dbReference type="EMBL" id="CAADAT010000024">
    <property type="protein sequence ID" value="VFD55710.1"/>
    <property type="molecule type" value="Genomic_DNA"/>
</dbReference>
<dbReference type="AlphaFoldDB" id="A0AAX3H3M5"/>
<comment type="caution">
    <text evidence="1">The sequence shown here is derived from an EMBL/GenBank/DDBJ whole genome shotgun (WGS) entry which is preliminary data.</text>
</comment>
<accession>A0AAX3H3M5</accession>
<gene>
    <name evidence="1" type="ORF">SAMEA1710456_03248</name>
</gene>
<organism evidence="1 2">
    <name type="scientific">Clostridioides difficile</name>
    <name type="common">Peptoclostridium difficile</name>
    <dbReference type="NCBI Taxonomy" id="1496"/>
    <lineage>
        <taxon>Bacteria</taxon>
        <taxon>Bacillati</taxon>
        <taxon>Bacillota</taxon>
        <taxon>Clostridia</taxon>
        <taxon>Peptostreptococcales</taxon>
        <taxon>Peptostreptococcaceae</taxon>
        <taxon>Clostridioides</taxon>
    </lineage>
</organism>
<dbReference type="Proteomes" id="UP000346772">
    <property type="component" value="Unassembled WGS sequence"/>
</dbReference>